<dbReference type="EMBL" id="JAAYEE010000067">
    <property type="protein sequence ID" value="NLW34579.1"/>
    <property type="molecule type" value="Genomic_DNA"/>
</dbReference>
<gene>
    <name evidence="5" type="primary">rmuC</name>
    <name evidence="5" type="ORF">GXY80_03720</name>
</gene>
<evidence type="ECO:0000256" key="2">
    <source>
        <dbReference type="ARBA" id="ARBA00009840"/>
    </source>
</evidence>
<evidence type="ECO:0000313" key="6">
    <source>
        <dbReference type="Proteomes" id="UP000777265"/>
    </source>
</evidence>
<comment type="function">
    <text evidence="1">Involved in DNA recombination.</text>
</comment>
<evidence type="ECO:0000256" key="4">
    <source>
        <dbReference type="ARBA" id="ARBA00023172"/>
    </source>
</evidence>
<dbReference type="PANTHER" id="PTHR30563:SF0">
    <property type="entry name" value="DNA RECOMBINATION PROTEIN RMUC"/>
    <property type="match status" value="1"/>
</dbReference>
<name>A0A351U217_9BACT</name>
<dbReference type="InterPro" id="IPR003798">
    <property type="entry name" value="DNA_recombination_RmuC"/>
</dbReference>
<comment type="caution">
    <text evidence="5">The sequence shown here is derived from an EMBL/GenBank/DDBJ whole genome shotgun (WGS) entry which is preliminary data.</text>
</comment>
<dbReference type="AlphaFoldDB" id="A0A351U217"/>
<keyword evidence="4" id="KW-0233">DNA recombination</keyword>
<evidence type="ECO:0000313" key="5">
    <source>
        <dbReference type="EMBL" id="NLW34579.1"/>
    </source>
</evidence>
<proteinExistence type="inferred from homology"/>
<dbReference type="Pfam" id="PF02646">
    <property type="entry name" value="RmuC"/>
    <property type="match status" value="1"/>
</dbReference>
<keyword evidence="3" id="KW-0175">Coiled coil</keyword>
<comment type="similarity">
    <text evidence="2">Belongs to the RmuC family.</text>
</comment>
<dbReference type="GO" id="GO:0006310">
    <property type="term" value="P:DNA recombination"/>
    <property type="evidence" value="ECO:0007669"/>
    <property type="project" value="UniProtKB-KW"/>
</dbReference>
<protein>
    <submittedName>
        <fullName evidence="5">DNA recombination protein RmuC</fullName>
    </submittedName>
</protein>
<dbReference type="STRING" id="909663.GCA_000512235_01517"/>
<evidence type="ECO:0000256" key="1">
    <source>
        <dbReference type="ARBA" id="ARBA00003416"/>
    </source>
</evidence>
<accession>A0A351U217</accession>
<reference evidence="5" key="1">
    <citation type="journal article" date="2020" name="Biotechnol. Biofuels">
        <title>New insights from the biogas microbiome by comprehensive genome-resolved metagenomics of nearly 1600 species originating from multiple anaerobic digesters.</title>
        <authorList>
            <person name="Campanaro S."/>
            <person name="Treu L."/>
            <person name="Rodriguez-R L.M."/>
            <person name="Kovalovszki A."/>
            <person name="Ziels R.M."/>
            <person name="Maus I."/>
            <person name="Zhu X."/>
            <person name="Kougias P.G."/>
            <person name="Basile A."/>
            <person name="Luo G."/>
            <person name="Schluter A."/>
            <person name="Konstantinidis K.T."/>
            <person name="Angelidaki I."/>
        </authorList>
    </citation>
    <scope>NUCLEOTIDE SEQUENCE</scope>
    <source>
        <strain evidence="5">AS06rmzACSIP_7</strain>
    </source>
</reference>
<sequence>MVITLYVALGFLACGVIAWLLAASRIQRRCMELESRASSAEALNDERGRLVQQKDMEIVQLRSELNTERGLRIEAFTKFEESQRNLKEQIERFETMEAKLGETFKALSLDALKENSGEFLKLAKTTLEVQAAEGRKDLEGKKELIDLNIEAMGKTLSEVQKRIEDMGRASGEKFTEVATLIKKHEEVTSKLKDTTEHLGQTLASSKKRGEWGERMAEDIMRLAGMAEGINYTRQTTLEGSSGRPDYTFLLPNNLRINMDVKFPLDNYLRYLDAESDHERKRYKEELLRNTKIMIRQVTGREYINPADNTVDYVIVFIPNEQVYSFINEVEPTIMDEALKQKVILCSPFTLYAVLAVIRQAIENFNLERTASEILKLLVEFSKQWSLYKERFKVMGDRLDGARKEYDLLATTRSNMLERPLRKIEELGRQKNINLDTAMPGGEPRLSD</sequence>
<dbReference type="Proteomes" id="UP000777265">
    <property type="component" value="Unassembled WGS sequence"/>
</dbReference>
<organism evidence="5 6">
    <name type="scientific">Syntrophorhabdus aromaticivorans</name>
    <dbReference type="NCBI Taxonomy" id="328301"/>
    <lineage>
        <taxon>Bacteria</taxon>
        <taxon>Pseudomonadati</taxon>
        <taxon>Thermodesulfobacteriota</taxon>
        <taxon>Syntrophorhabdia</taxon>
        <taxon>Syntrophorhabdales</taxon>
        <taxon>Syntrophorhabdaceae</taxon>
        <taxon>Syntrophorhabdus</taxon>
    </lineage>
</organism>
<dbReference type="PANTHER" id="PTHR30563">
    <property type="entry name" value="DNA RECOMBINATION PROTEIN RMUC"/>
    <property type="match status" value="1"/>
</dbReference>
<evidence type="ECO:0000256" key="3">
    <source>
        <dbReference type="ARBA" id="ARBA00023054"/>
    </source>
</evidence>
<reference evidence="5" key="2">
    <citation type="submission" date="2020-01" db="EMBL/GenBank/DDBJ databases">
        <authorList>
            <person name="Campanaro S."/>
        </authorList>
    </citation>
    <scope>NUCLEOTIDE SEQUENCE</scope>
    <source>
        <strain evidence="5">AS06rmzACSIP_7</strain>
    </source>
</reference>